<dbReference type="Proteomes" id="UP001161257">
    <property type="component" value="Unassembled WGS sequence"/>
</dbReference>
<evidence type="ECO:0000313" key="2">
    <source>
        <dbReference type="Proteomes" id="UP001161257"/>
    </source>
</evidence>
<comment type="caution">
    <text evidence="1">The sequence shown here is derived from an EMBL/GenBank/DDBJ whole genome shotgun (WGS) entry which is preliminary data.</text>
</comment>
<name>A0AA37RCQ5_PSEPU</name>
<accession>A0AA37RCQ5</accession>
<evidence type="ECO:0000313" key="1">
    <source>
        <dbReference type="EMBL" id="GLO37808.1"/>
    </source>
</evidence>
<sequence>MTWANIQNEFAAMDCKRALTLSHTWTYTGSRIESHPASIGQIIGLPLSNTGVEITGPSETSTSNPRQYGC</sequence>
<dbReference type="EMBL" id="BSKJ01000013">
    <property type="protein sequence ID" value="GLO37808.1"/>
    <property type="molecule type" value="Genomic_DNA"/>
</dbReference>
<proteinExistence type="predicted"/>
<organism evidence="1 2">
    <name type="scientific">Pseudomonas putida</name>
    <name type="common">Arthrobacter siderocapsulatus</name>
    <dbReference type="NCBI Taxonomy" id="303"/>
    <lineage>
        <taxon>Bacteria</taxon>
        <taxon>Pseudomonadati</taxon>
        <taxon>Pseudomonadota</taxon>
        <taxon>Gammaproteobacteria</taxon>
        <taxon>Pseudomonadales</taxon>
        <taxon>Pseudomonadaceae</taxon>
        <taxon>Pseudomonas</taxon>
    </lineage>
</organism>
<reference evidence="1" key="1">
    <citation type="submission" date="2023-01" db="EMBL/GenBank/DDBJ databases">
        <title>Whole-genome sequence of Pseudomonas putida NBRC 14671.</title>
        <authorList>
            <person name="Morohoshi T."/>
            <person name="Someya N."/>
        </authorList>
    </citation>
    <scope>NUCLEOTIDE SEQUENCE</scope>
    <source>
        <strain evidence="1">NBRC 14671</strain>
    </source>
</reference>
<gene>
    <name evidence="1" type="ORF">PPUN14671_46450</name>
</gene>
<protein>
    <submittedName>
        <fullName evidence="1">Uncharacterized protein</fullName>
    </submittedName>
</protein>
<dbReference type="AlphaFoldDB" id="A0AA37RCQ5"/>